<dbReference type="SUPFAM" id="SSF50965">
    <property type="entry name" value="Galactose oxidase, central domain"/>
    <property type="match status" value="1"/>
</dbReference>
<name>A0A0V1HUJ2_9BILA</name>
<dbReference type="Proteomes" id="UP000055024">
    <property type="component" value="Unassembled WGS sequence"/>
</dbReference>
<gene>
    <name evidence="2" type="ORF">T11_9950</name>
</gene>
<dbReference type="AlphaFoldDB" id="A0A0V1HUJ2"/>
<keyword evidence="1" id="KW-0472">Membrane</keyword>
<organism evidence="2 3">
    <name type="scientific">Trichinella zimbabwensis</name>
    <dbReference type="NCBI Taxonomy" id="268475"/>
    <lineage>
        <taxon>Eukaryota</taxon>
        <taxon>Metazoa</taxon>
        <taxon>Ecdysozoa</taxon>
        <taxon>Nematoda</taxon>
        <taxon>Enoplea</taxon>
        <taxon>Dorylaimia</taxon>
        <taxon>Trichinellida</taxon>
        <taxon>Trichinellidae</taxon>
        <taxon>Trichinella</taxon>
    </lineage>
</organism>
<evidence type="ECO:0000256" key="1">
    <source>
        <dbReference type="SAM" id="Phobius"/>
    </source>
</evidence>
<dbReference type="Gene3D" id="2.120.10.80">
    <property type="entry name" value="Kelch-type beta propeller"/>
    <property type="match status" value="1"/>
</dbReference>
<dbReference type="InterPro" id="IPR011043">
    <property type="entry name" value="Gal_Oxase/kelch_b-propeller"/>
</dbReference>
<reference evidence="2 3" key="1">
    <citation type="submission" date="2015-01" db="EMBL/GenBank/DDBJ databases">
        <title>Evolution of Trichinella species and genotypes.</title>
        <authorList>
            <person name="Korhonen P.K."/>
            <person name="Edoardo P."/>
            <person name="Giuseppe L.R."/>
            <person name="Gasser R.B."/>
        </authorList>
    </citation>
    <scope>NUCLEOTIDE SEQUENCE [LARGE SCALE GENOMIC DNA]</scope>
    <source>
        <strain evidence="2">ISS1029</strain>
    </source>
</reference>
<dbReference type="OrthoDB" id="5867838at2759"/>
<feature type="transmembrane region" description="Helical" evidence="1">
    <location>
        <begin position="7"/>
        <end position="25"/>
    </location>
</feature>
<comment type="caution">
    <text evidence="2">The sequence shown here is derived from an EMBL/GenBank/DDBJ whole genome shotgun (WGS) entry which is preliminary data.</text>
</comment>
<keyword evidence="3" id="KW-1185">Reference proteome</keyword>
<evidence type="ECO:0000313" key="2">
    <source>
        <dbReference type="EMBL" id="KRZ14300.1"/>
    </source>
</evidence>
<dbReference type="EMBL" id="JYDP01000026">
    <property type="protein sequence ID" value="KRZ14300.1"/>
    <property type="molecule type" value="Genomic_DNA"/>
</dbReference>
<proteinExistence type="predicted"/>
<protein>
    <submittedName>
        <fullName evidence="2">Uncharacterized protein</fullName>
    </submittedName>
</protein>
<feature type="non-terminal residue" evidence="2">
    <location>
        <position position="1"/>
    </location>
</feature>
<dbReference type="InterPro" id="IPR015915">
    <property type="entry name" value="Kelch-typ_b-propeller"/>
</dbReference>
<keyword evidence="1" id="KW-0812">Transmembrane</keyword>
<keyword evidence="1" id="KW-1133">Transmembrane helix</keyword>
<sequence length="365" mass="41846">LQSPAKVMFIGFLFWLSNTYIFIMADQFESWTNGSFEKVFSSFQQVEDNLLNNHHCLYNEGHILLFGQKGISQPRYSSFRNTVLLGSYAIDLNLINNTTERSYFSALDKSEDKKEVIFTLKRHVYMIVYSEYERCDNIELFTWSDRTWKSVSLKVDSKVKSTLTLPNFHCKLHYTVVNSNVVIFAFSSENNDNAVIAKLSSSGDVFMLSHLFTIAKMPFPKANIMMLALNNEILYAMFGSHGCGFRWHPDKLMVISLKHGSMTVEDIAGERPKWAFSGPQIVFQHNDKMLLMAGSSALGLTQAEFNRDIWYLNLSTKMYRKIPLQLPDQVSNHEMCAAFDADSVYLYVTDVTNGLFKADLSKFLQ</sequence>
<evidence type="ECO:0000313" key="3">
    <source>
        <dbReference type="Proteomes" id="UP000055024"/>
    </source>
</evidence>
<accession>A0A0V1HUJ2</accession>